<reference evidence="6" key="2">
    <citation type="submission" date="2020-04" db="EMBL/GenBank/DDBJ databases">
        <title>Genome analysis and biological profiling of marine Cellulosimicrobium funkei MOSEL-ME6.</title>
        <authorList>
            <person name="Tanveer F."/>
            <person name="Xie Y."/>
            <person name="Shinwari Z.K."/>
        </authorList>
    </citation>
    <scope>NUCLEOTIDE SEQUENCE [LARGE SCALE GENOMIC DNA]</scope>
    <source>
        <strain evidence="6">MOSEL-ME25</strain>
    </source>
</reference>
<dbReference type="InterPro" id="IPR051540">
    <property type="entry name" value="S-2-haloacid_dehalogenase"/>
</dbReference>
<dbReference type="SFLD" id="SFLDG01135">
    <property type="entry name" value="C1.5.6:_HAD__Beta-PGM__Phospha"/>
    <property type="match status" value="1"/>
</dbReference>
<comment type="similarity">
    <text evidence="1">Belongs to the HAD-like hydrolase superfamily. S-2-haloalkanoic acid dehalogenase family.</text>
</comment>
<dbReference type="SUPFAM" id="SSF56784">
    <property type="entry name" value="HAD-like"/>
    <property type="match status" value="1"/>
</dbReference>
<evidence type="ECO:0000256" key="2">
    <source>
        <dbReference type="ARBA" id="ARBA00022801"/>
    </source>
</evidence>
<organism evidence="3 5">
    <name type="scientific">Salinicoccus roseus</name>
    <dbReference type="NCBI Taxonomy" id="45670"/>
    <lineage>
        <taxon>Bacteria</taxon>
        <taxon>Bacillati</taxon>
        <taxon>Bacillota</taxon>
        <taxon>Bacilli</taxon>
        <taxon>Bacillales</taxon>
        <taxon>Staphylococcaceae</taxon>
        <taxon>Salinicoccus</taxon>
    </lineage>
</organism>
<dbReference type="STRING" id="45670.SN16_08110"/>
<protein>
    <submittedName>
        <fullName evidence="3 4">Haloacid dehalogenase</fullName>
    </submittedName>
</protein>
<keyword evidence="6" id="KW-1185">Reference proteome</keyword>
<evidence type="ECO:0000313" key="3">
    <source>
        <dbReference type="EMBL" id="KIH70737.1"/>
    </source>
</evidence>
<accession>A0A0C2E5Z5</accession>
<dbReference type="SFLD" id="SFLDG01129">
    <property type="entry name" value="C1.5:_HAD__Beta-PGM__Phosphata"/>
    <property type="match status" value="1"/>
</dbReference>
<evidence type="ECO:0000313" key="6">
    <source>
        <dbReference type="Proteomes" id="UP000527860"/>
    </source>
</evidence>
<dbReference type="NCBIfam" id="TIGR01428">
    <property type="entry name" value="HAD_type_II"/>
    <property type="match status" value="1"/>
</dbReference>
<dbReference type="InterPro" id="IPR006439">
    <property type="entry name" value="HAD-SF_hydro_IA"/>
</dbReference>
<gene>
    <name evidence="4" type="ORF">F7P68_0009485</name>
    <name evidence="3" type="ORF">SN16_08110</name>
</gene>
<sequence>MRRMIKALVFDAYGTLYDVHSVKEACDSLFPEKGEAISAEWRKKQLEYFFQRQMMGRYRPFDKVTRDALRYACKAEGAKLTKENEDMLMEAYLELELFEEVRDVLGKLSDKQRVVFSNGSENMIGPLVSGSRIADDIDMVISADEIKQYKPAAAAYAHALDRLGIERNEVLFMSSNSWDIMGAASFGFHTAWINRGREQPETLDIQPDRAYTDLNGILEWI</sequence>
<dbReference type="GeneID" id="77845516"/>
<dbReference type="PANTHER" id="PTHR43316:SF3">
    <property type="entry name" value="HALOACID DEHALOGENASE, TYPE II (AFU_ORTHOLOGUE AFUA_2G07750)-RELATED"/>
    <property type="match status" value="1"/>
</dbReference>
<dbReference type="OrthoDB" id="264363at2"/>
<keyword evidence="2" id="KW-0378">Hydrolase</keyword>
<dbReference type="SFLD" id="SFLDF00045">
    <property type="entry name" value="2-haloacid_dehalogenase"/>
    <property type="match status" value="1"/>
</dbReference>
<reference evidence="4" key="3">
    <citation type="submission" date="2020-04" db="EMBL/GenBank/DDBJ databases">
        <authorList>
            <person name="Tanveer F."/>
            <person name="Xie Y."/>
            <person name="Shinwari Z.K."/>
        </authorList>
    </citation>
    <scope>NUCLEOTIDE SEQUENCE</scope>
    <source>
        <strain evidence="4">MOSEL-ME25</strain>
    </source>
</reference>
<evidence type="ECO:0000256" key="1">
    <source>
        <dbReference type="ARBA" id="ARBA00008106"/>
    </source>
</evidence>
<dbReference type="EMBL" id="JABEVU030000001">
    <property type="protein sequence ID" value="MDB0580764.1"/>
    <property type="molecule type" value="Genomic_DNA"/>
</dbReference>
<name>A0A0C2E5Z5_9STAP</name>
<dbReference type="EMBL" id="JXII01000006">
    <property type="protein sequence ID" value="KIH70737.1"/>
    <property type="molecule type" value="Genomic_DNA"/>
</dbReference>
<proteinExistence type="inferred from homology"/>
<dbReference type="NCBIfam" id="TIGR01493">
    <property type="entry name" value="HAD-SF-IA-v2"/>
    <property type="match status" value="1"/>
</dbReference>
<dbReference type="InterPro" id="IPR023214">
    <property type="entry name" value="HAD_sf"/>
</dbReference>
<dbReference type="InterPro" id="IPR023198">
    <property type="entry name" value="PGP-like_dom2"/>
</dbReference>
<reference evidence="4 6" key="4">
    <citation type="submission" date="2022-12" db="EMBL/GenBank/DDBJ databases">
        <title>Genome analysis and biological profiling of marine Salinicoccus roseus MOSEL-ME25.</title>
        <authorList>
            <person name="Mirza F.T."/>
            <person name="Xie Y."/>
            <person name="Shinwari Z.K."/>
        </authorList>
    </citation>
    <scope>NUCLEOTIDE SEQUENCE [LARGE SCALE GENOMIC DNA]</scope>
    <source>
        <strain evidence="4 6">MOSEL-ME25</strain>
    </source>
</reference>
<dbReference type="RefSeq" id="WP_040106200.1">
    <property type="nucleotide sequence ID" value="NZ_JABEVU030000001.1"/>
</dbReference>
<evidence type="ECO:0000313" key="4">
    <source>
        <dbReference type="EMBL" id="MDB0580764.1"/>
    </source>
</evidence>
<dbReference type="SFLD" id="SFLDS00003">
    <property type="entry name" value="Haloacid_Dehalogenase"/>
    <property type="match status" value="1"/>
</dbReference>
<reference evidence="3 5" key="1">
    <citation type="submission" date="2015-01" db="EMBL/GenBank/DDBJ databases">
        <title>Genome sequences of high lactate-tolerant strain Salinicoccus roseus W12 with industrial interest.</title>
        <authorList>
            <person name="Wang H."/>
            <person name="Yu B."/>
        </authorList>
    </citation>
    <scope>NUCLEOTIDE SEQUENCE [LARGE SCALE GENOMIC DNA]</scope>
    <source>
        <strain evidence="3 5">W12</strain>
    </source>
</reference>
<dbReference type="Gene3D" id="3.40.50.1000">
    <property type="entry name" value="HAD superfamily/HAD-like"/>
    <property type="match status" value="1"/>
</dbReference>
<dbReference type="InterPro" id="IPR036412">
    <property type="entry name" value="HAD-like_sf"/>
</dbReference>
<dbReference type="InterPro" id="IPR006328">
    <property type="entry name" value="2-HAD"/>
</dbReference>
<dbReference type="Proteomes" id="UP000031546">
    <property type="component" value="Unassembled WGS sequence"/>
</dbReference>
<dbReference type="NCBIfam" id="TIGR01549">
    <property type="entry name" value="HAD-SF-IA-v1"/>
    <property type="match status" value="1"/>
</dbReference>
<dbReference type="Pfam" id="PF00702">
    <property type="entry name" value="Hydrolase"/>
    <property type="match status" value="1"/>
</dbReference>
<dbReference type="Proteomes" id="UP000527860">
    <property type="component" value="Unassembled WGS sequence"/>
</dbReference>
<dbReference type="PRINTS" id="PR00413">
    <property type="entry name" value="HADHALOGNASE"/>
</dbReference>
<evidence type="ECO:0000313" key="5">
    <source>
        <dbReference type="Proteomes" id="UP000031546"/>
    </source>
</evidence>
<dbReference type="Gene3D" id="1.10.150.240">
    <property type="entry name" value="Putative phosphatase, domain 2"/>
    <property type="match status" value="1"/>
</dbReference>
<dbReference type="CDD" id="cd02588">
    <property type="entry name" value="HAD_L2-DEX"/>
    <property type="match status" value="1"/>
</dbReference>
<comment type="caution">
    <text evidence="3">The sequence shown here is derived from an EMBL/GenBank/DDBJ whole genome shotgun (WGS) entry which is preliminary data.</text>
</comment>
<dbReference type="AlphaFoldDB" id="A0A0C2E5Z5"/>
<dbReference type="GO" id="GO:0019120">
    <property type="term" value="F:hydrolase activity, acting on acid halide bonds, in C-halide compounds"/>
    <property type="evidence" value="ECO:0007669"/>
    <property type="project" value="InterPro"/>
</dbReference>
<dbReference type="PANTHER" id="PTHR43316">
    <property type="entry name" value="HYDROLASE, HALOACID DELAHOGENASE-RELATED"/>
    <property type="match status" value="1"/>
</dbReference>